<protein>
    <recommendedName>
        <fullName evidence="1">SET domain-containing protein</fullName>
    </recommendedName>
</protein>
<dbReference type="Proteomes" id="UP000785200">
    <property type="component" value="Unassembled WGS sequence"/>
</dbReference>
<sequence>MTPSEPRVGKPSLNPGRLQKKMAAGLASLYDPADDPIPWDSALFNGSEEDVGKYEVRSEWVGTSQFFIESNVELQENGSLGSLINYHKAIEHDLFQSPYDPLIHLDYAELVNKSGFTDISTAISHRALILIEGFLSKAPEFYDQVRNALATRLQCHSSGPCSPYLIEKEAQELHLQAYRHLLNGLLGCACFWDGLVKAKIALDKWPEDPVLSAIRKSLKEGFEDRHNGLKALGPDQEDLVVRTRTGKIYQKAYPWIPADLYKRAPALVREVNENFGAGNCEVRPVNFGSRSSLSALPVSLEARGKQDIGPLGVFATRDIKAGELVMVDQSITAVSSISPSKFEHCDACHATLKAPFVPESQIIRPDCCGAVAYCSRACYLKALKGNSYHKVLCRKNFEWLYDCNGSGVSAGAGHKWQKVMFLRIMAIIIADRRQQILEGKTPTHPLKHHIVARMAANYAPIEKLHPNVPSDWEYHENIVAPTKILMMLDVNIFTDRDFSPEVIQTIYWRLENNVSMSIVDFSPSRQQTHASRQISDTSNENAVHLICLSPQYLFFNHSCERNVSWHGAISNPCVSLDWITGYNGQIMKVGSSTVFCKAIRDVKESEELKISYVGDPSGGGVDESKEMAAGRRKDMRIGLEKWFVGGCGCELCERETREMSVCGTNGGEAMDLNLLSKLGGQM</sequence>
<proteinExistence type="predicted"/>
<evidence type="ECO:0000313" key="3">
    <source>
        <dbReference type="Proteomes" id="UP000785200"/>
    </source>
</evidence>
<dbReference type="PROSITE" id="PS50280">
    <property type="entry name" value="SET"/>
    <property type="match status" value="1"/>
</dbReference>
<dbReference type="EMBL" id="VNKQ01000015">
    <property type="protein sequence ID" value="KAG0646674.1"/>
    <property type="molecule type" value="Genomic_DNA"/>
</dbReference>
<comment type="caution">
    <text evidence="2">The sequence shown here is derived from an EMBL/GenBank/DDBJ whole genome shotgun (WGS) entry which is preliminary data.</text>
</comment>
<dbReference type="PANTHER" id="PTHR12197">
    <property type="entry name" value="HISTONE-LYSINE N-METHYLTRANSFERASE SMYD"/>
    <property type="match status" value="1"/>
</dbReference>
<name>A0A9P6VF32_9HELO</name>
<feature type="domain" description="SET" evidence="1">
    <location>
        <begin position="285"/>
        <end position="613"/>
    </location>
</feature>
<dbReference type="InterPro" id="IPR046341">
    <property type="entry name" value="SET_dom_sf"/>
</dbReference>
<dbReference type="GO" id="GO:0005634">
    <property type="term" value="C:nucleus"/>
    <property type="evidence" value="ECO:0007669"/>
    <property type="project" value="TreeGrafter"/>
</dbReference>
<dbReference type="Gene3D" id="2.170.270.10">
    <property type="entry name" value="SET domain"/>
    <property type="match status" value="1"/>
</dbReference>
<organism evidence="2 3">
    <name type="scientific">Hyphodiscus hymeniophilus</name>
    <dbReference type="NCBI Taxonomy" id="353542"/>
    <lineage>
        <taxon>Eukaryota</taxon>
        <taxon>Fungi</taxon>
        <taxon>Dikarya</taxon>
        <taxon>Ascomycota</taxon>
        <taxon>Pezizomycotina</taxon>
        <taxon>Leotiomycetes</taxon>
        <taxon>Helotiales</taxon>
        <taxon>Hyphodiscaceae</taxon>
        <taxon>Hyphodiscus</taxon>
    </lineage>
</organism>
<dbReference type="SUPFAM" id="SSF82199">
    <property type="entry name" value="SET domain"/>
    <property type="match status" value="1"/>
</dbReference>
<keyword evidence="3" id="KW-1185">Reference proteome</keyword>
<reference evidence="2" key="1">
    <citation type="submission" date="2019-07" db="EMBL/GenBank/DDBJ databases">
        <title>Hyphodiscus hymeniophilus genome sequencing and assembly.</title>
        <authorList>
            <person name="Kramer G."/>
            <person name="Nodwell J."/>
        </authorList>
    </citation>
    <scope>NUCLEOTIDE SEQUENCE</scope>
    <source>
        <strain evidence="2">ATCC 34498</strain>
    </source>
</reference>
<evidence type="ECO:0000313" key="2">
    <source>
        <dbReference type="EMBL" id="KAG0646674.1"/>
    </source>
</evidence>
<dbReference type="Pfam" id="PF00856">
    <property type="entry name" value="SET"/>
    <property type="match status" value="1"/>
</dbReference>
<dbReference type="PANTHER" id="PTHR12197:SF251">
    <property type="entry name" value="EG:BACR7C10.4 PROTEIN"/>
    <property type="match status" value="1"/>
</dbReference>
<evidence type="ECO:0000259" key="1">
    <source>
        <dbReference type="PROSITE" id="PS50280"/>
    </source>
</evidence>
<dbReference type="OrthoDB" id="438641at2759"/>
<dbReference type="AlphaFoldDB" id="A0A9P6VF32"/>
<dbReference type="InterPro" id="IPR050869">
    <property type="entry name" value="H3K4_H4K5_MeTrfase"/>
</dbReference>
<dbReference type="InterPro" id="IPR001214">
    <property type="entry name" value="SET_dom"/>
</dbReference>
<gene>
    <name evidence="2" type="ORF">D0Z07_7407</name>
</gene>
<accession>A0A9P6VF32</accession>